<dbReference type="PANTHER" id="PTHR45947">
    <property type="entry name" value="SULFOQUINOVOSYL TRANSFERASE SQD2"/>
    <property type="match status" value="1"/>
</dbReference>
<dbReference type="Proteomes" id="UP000753908">
    <property type="component" value="Unassembled WGS sequence"/>
</dbReference>
<name>A0A951PPM5_9CYAN</name>
<proteinExistence type="predicted"/>
<evidence type="ECO:0000259" key="1">
    <source>
        <dbReference type="Pfam" id="PF00534"/>
    </source>
</evidence>
<sequence length="405" mass="45484">MQKPILTIFYQFNPWDTTIGGIQTVISLFIKYAPNDFEVRLVGTGNGCTQPRGTWQEAEFAGREIRFLPLLTLQNDNVRSRIPTTLKYTAALLGRCFASDFMHFHRLEPTLAALPWSGDKTLFIHNDIYKQMKSEGNQNAILWRRFPAVYFAMERLLAKQFSQILSCNTESVKLYQQRYPALADRVSYIRNIVDNEIFYPLALEERAMGRCQLAKRLGLKEETNFVLFAGRLHPQKDPILLVRSIAALNEPNIHLLIAGAGELEGEVCSEIAQIGLSKQVTMLGPVHQAQLAELHQICSAFVLTSAYEGLPLVALEALACGTPVVTTRCGETPNLLSDRTGVVCEERAPVAIADALRKVLLHPENYPMQACVQTAQPYSACTVVSDVYKDMRHRWEQRTLSVVPS</sequence>
<dbReference type="AlphaFoldDB" id="A0A951PPM5"/>
<protein>
    <submittedName>
        <fullName evidence="2">Glycosyltransferase family 4 protein</fullName>
    </submittedName>
</protein>
<dbReference type="Pfam" id="PF00534">
    <property type="entry name" value="Glycos_transf_1"/>
    <property type="match status" value="1"/>
</dbReference>
<evidence type="ECO:0000313" key="2">
    <source>
        <dbReference type="EMBL" id="MBW4547745.1"/>
    </source>
</evidence>
<dbReference type="EMBL" id="JAHHIF010000047">
    <property type="protein sequence ID" value="MBW4547745.1"/>
    <property type="molecule type" value="Genomic_DNA"/>
</dbReference>
<dbReference type="GO" id="GO:0016757">
    <property type="term" value="F:glycosyltransferase activity"/>
    <property type="evidence" value="ECO:0007669"/>
    <property type="project" value="InterPro"/>
</dbReference>
<dbReference type="InterPro" id="IPR050194">
    <property type="entry name" value="Glycosyltransferase_grp1"/>
</dbReference>
<reference evidence="2" key="1">
    <citation type="submission" date="2021-05" db="EMBL/GenBank/DDBJ databases">
        <authorList>
            <person name="Pietrasiak N."/>
            <person name="Ward R."/>
            <person name="Stajich J.E."/>
            <person name="Kurbessoian T."/>
        </authorList>
    </citation>
    <scope>NUCLEOTIDE SEQUENCE</scope>
    <source>
        <strain evidence="2">CPER-KK1</strain>
    </source>
</reference>
<evidence type="ECO:0000313" key="3">
    <source>
        <dbReference type="Proteomes" id="UP000753908"/>
    </source>
</evidence>
<reference evidence="2" key="2">
    <citation type="journal article" date="2022" name="Microbiol. Resour. Announc.">
        <title>Metagenome Sequencing to Explore Phylogenomics of Terrestrial Cyanobacteria.</title>
        <authorList>
            <person name="Ward R.D."/>
            <person name="Stajich J.E."/>
            <person name="Johansen J.R."/>
            <person name="Huntemann M."/>
            <person name="Clum A."/>
            <person name="Foster B."/>
            <person name="Foster B."/>
            <person name="Roux S."/>
            <person name="Palaniappan K."/>
            <person name="Varghese N."/>
            <person name="Mukherjee S."/>
            <person name="Reddy T.B.K."/>
            <person name="Daum C."/>
            <person name="Copeland A."/>
            <person name="Chen I.A."/>
            <person name="Ivanova N.N."/>
            <person name="Kyrpides N.C."/>
            <person name="Shapiro N."/>
            <person name="Eloe-Fadrosh E.A."/>
            <person name="Pietrasiak N."/>
        </authorList>
    </citation>
    <scope>NUCLEOTIDE SEQUENCE</scope>
    <source>
        <strain evidence="2">CPER-KK1</strain>
    </source>
</reference>
<gene>
    <name evidence="2" type="ORF">KME25_25370</name>
</gene>
<dbReference type="PANTHER" id="PTHR45947:SF3">
    <property type="entry name" value="SULFOQUINOVOSYL TRANSFERASE SQD2"/>
    <property type="match status" value="1"/>
</dbReference>
<comment type="caution">
    <text evidence="2">The sequence shown here is derived from an EMBL/GenBank/DDBJ whole genome shotgun (WGS) entry which is preliminary data.</text>
</comment>
<dbReference type="SUPFAM" id="SSF53756">
    <property type="entry name" value="UDP-Glycosyltransferase/glycogen phosphorylase"/>
    <property type="match status" value="1"/>
</dbReference>
<organism evidence="2 3">
    <name type="scientific">Symplocastrum torsivum CPER-KK1</name>
    <dbReference type="NCBI Taxonomy" id="450513"/>
    <lineage>
        <taxon>Bacteria</taxon>
        <taxon>Bacillati</taxon>
        <taxon>Cyanobacteriota</taxon>
        <taxon>Cyanophyceae</taxon>
        <taxon>Oscillatoriophycideae</taxon>
        <taxon>Oscillatoriales</taxon>
        <taxon>Microcoleaceae</taxon>
        <taxon>Symplocastrum</taxon>
    </lineage>
</organism>
<feature type="domain" description="Glycosyl transferase family 1" evidence="1">
    <location>
        <begin position="215"/>
        <end position="364"/>
    </location>
</feature>
<dbReference type="InterPro" id="IPR001296">
    <property type="entry name" value="Glyco_trans_1"/>
</dbReference>
<accession>A0A951PPM5</accession>
<dbReference type="Gene3D" id="3.40.50.2000">
    <property type="entry name" value="Glycogen Phosphorylase B"/>
    <property type="match status" value="2"/>
</dbReference>
<dbReference type="CDD" id="cd03801">
    <property type="entry name" value="GT4_PimA-like"/>
    <property type="match status" value="1"/>
</dbReference>